<proteinExistence type="predicted"/>
<dbReference type="AlphaFoldDB" id="A0A4Q7MZ05"/>
<dbReference type="OrthoDB" id="751045at2"/>
<sequence>MKKINHGCFLFLFLIAACKKDNPRGTATLLMFNAVTGSDTLVTSFNGTETIRYFKTANRLVYGEVISPYFFNMNGQFNSYAGDQPIVLYNNNDTTSKSQPVFDLQVNLPVSSISSLFLTGSLADPDTLFTRDHLPYHPSTDSSMGIRFVNLSPGNMKLSVNLAGETHGSEVSGLQYKGITGFTNYPVTEGVEEYNYEFRDASNGDLITTFTIDVRNSQSGNFIINQRRYRNYTLMFYGKAGSTGTDKQAVQIMNNN</sequence>
<comment type="caution">
    <text evidence="1">The sequence shown here is derived from an EMBL/GenBank/DDBJ whole genome shotgun (WGS) entry which is preliminary data.</text>
</comment>
<gene>
    <name evidence="1" type="ORF">EV199_0335</name>
</gene>
<dbReference type="EMBL" id="SGXA01000001">
    <property type="protein sequence ID" value="RZS74487.1"/>
    <property type="molecule type" value="Genomic_DNA"/>
</dbReference>
<name>A0A4Q7MZ05_9BACT</name>
<dbReference type="Proteomes" id="UP000293874">
    <property type="component" value="Unassembled WGS sequence"/>
</dbReference>
<keyword evidence="2" id="KW-1185">Reference proteome</keyword>
<dbReference type="PROSITE" id="PS51257">
    <property type="entry name" value="PROKAR_LIPOPROTEIN"/>
    <property type="match status" value="1"/>
</dbReference>
<evidence type="ECO:0000313" key="2">
    <source>
        <dbReference type="Proteomes" id="UP000293874"/>
    </source>
</evidence>
<organism evidence="1 2">
    <name type="scientific">Pseudobacter ginsenosidimutans</name>
    <dbReference type="NCBI Taxonomy" id="661488"/>
    <lineage>
        <taxon>Bacteria</taxon>
        <taxon>Pseudomonadati</taxon>
        <taxon>Bacteroidota</taxon>
        <taxon>Chitinophagia</taxon>
        <taxon>Chitinophagales</taxon>
        <taxon>Chitinophagaceae</taxon>
        <taxon>Pseudobacter</taxon>
    </lineage>
</organism>
<dbReference type="RefSeq" id="WP_130538949.1">
    <property type="nucleotide sequence ID" value="NZ_CP042431.1"/>
</dbReference>
<reference evidence="1 2" key="1">
    <citation type="submission" date="2019-02" db="EMBL/GenBank/DDBJ databases">
        <title>Genomic Encyclopedia of Type Strains, Phase IV (KMG-IV): sequencing the most valuable type-strain genomes for metagenomic binning, comparative biology and taxonomic classification.</title>
        <authorList>
            <person name="Goeker M."/>
        </authorList>
    </citation>
    <scope>NUCLEOTIDE SEQUENCE [LARGE SCALE GENOMIC DNA]</scope>
    <source>
        <strain evidence="1 2">DSM 18116</strain>
    </source>
</reference>
<protein>
    <recommendedName>
        <fullName evidence="3">DUF4397 domain-containing protein</fullName>
    </recommendedName>
</protein>
<accession>A0A4Q7MZ05</accession>
<evidence type="ECO:0008006" key="3">
    <source>
        <dbReference type="Google" id="ProtNLM"/>
    </source>
</evidence>
<evidence type="ECO:0000313" key="1">
    <source>
        <dbReference type="EMBL" id="RZS74487.1"/>
    </source>
</evidence>